<protein>
    <submittedName>
        <fullName evidence="5">AraC family transcriptional regulator</fullName>
    </submittedName>
</protein>
<dbReference type="PANTHER" id="PTHR43280:SF2">
    <property type="entry name" value="HTH-TYPE TRANSCRIPTIONAL REGULATOR EXSA"/>
    <property type="match status" value="1"/>
</dbReference>
<dbReference type="Gene3D" id="1.10.10.60">
    <property type="entry name" value="Homeodomain-like"/>
    <property type="match status" value="2"/>
</dbReference>
<dbReference type="GO" id="GO:0003700">
    <property type="term" value="F:DNA-binding transcription factor activity"/>
    <property type="evidence" value="ECO:0007669"/>
    <property type="project" value="InterPro"/>
</dbReference>
<name>A0A844FV88_9FIRM</name>
<accession>A0A844FV88</accession>
<dbReference type="SMART" id="SM00342">
    <property type="entry name" value="HTH_ARAC"/>
    <property type="match status" value="1"/>
</dbReference>
<dbReference type="InterPro" id="IPR003313">
    <property type="entry name" value="AraC-bd"/>
</dbReference>
<comment type="caution">
    <text evidence="5">The sequence shown here is derived from an EMBL/GenBank/DDBJ whole genome shotgun (WGS) entry which is preliminary data.</text>
</comment>
<evidence type="ECO:0000259" key="4">
    <source>
        <dbReference type="PROSITE" id="PS01124"/>
    </source>
</evidence>
<keyword evidence="6" id="KW-1185">Reference proteome</keyword>
<gene>
    <name evidence="5" type="ORF">FYJ79_08275</name>
</gene>
<dbReference type="InterPro" id="IPR009057">
    <property type="entry name" value="Homeodomain-like_sf"/>
</dbReference>
<dbReference type="EMBL" id="VUNM01000019">
    <property type="protein sequence ID" value="MST89563.1"/>
    <property type="molecule type" value="Genomic_DNA"/>
</dbReference>
<dbReference type="Pfam" id="PF02311">
    <property type="entry name" value="AraC_binding"/>
    <property type="match status" value="1"/>
</dbReference>
<dbReference type="PRINTS" id="PR00032">
    <property type="entry name" value="HTHARAC"/>
</dbReference>
<dbReference type="Pfam" id="PF12833">
    <property type="entry name" value="HTH_18"/>
    <property type="match status" value="1"/>
</dbReference>
<dbReference type="InterPro" id="IPR011051">
    <property type="entry name" value="RmlC_Cupin_sf"/>
</dbReference>
<evidence type="ECO:0000313" key="6">
    <source>
        <dbReference type="Proteomes" id="UP000442619"/>
    </source>
</evidence>
<dbReference type="InterPro" id="IPR018062">
    <property type="entry name" value="HTH_AraC-typ_CS"/>
</dbReference>
<reference evidence="5 6" key="1">
    <citation type="submission" date="2019-08" db="EMBL/GenBank/DDBJ databases">
        <title>In-depth cultivation of the pig gut microbiome towards novel bacterial diversity and tailored functional studies.</title>
        <authorList>
            <person name="Wylensek D."/>
            <person name="Hitch T.C.A."/>
            <person name="Clavel T."/>
        </authorList>
    </citation>
    <scope>NUCLEOTIDE SEQUENCE [LARGE SCALE GENOMIC DNA]</scope>
    <source>
        <strain evidence="5 6">CA-Schmier-601-WT-3</strain>
    </source>
</reference>
<evidence type="ECO:0000256" key="2">
    <source>
        <dbReference type="ARBA" id="ARBA00023125"/>
    </source>
</evidence>
<dbReference type="AlphaFoldDB" id="A0A844FV88"/>
<dbReference type="Proteomes" id="UP000442619">
    <property type="component" value="Unassembled WGS sequence"/>
</dbReference>
<dbReference type="PROSITE" id="PS00041">
    <property type="entry name" value="HTH_ARAC_FAMILY_1"/>
    <property type="match status" value="1"/>
</dbReference>
<evidence type="ECO:0000256" key="3">
    <source>
        <dbReference type="ARBA" id="ARBA00023163"/>
    </source>
</evidence>
<proteinExistence type="predicted"/>
<keyword evidence="1" id="KW-0805">Transcription regulation</keyword>
<organism evidence="5 6">
    <name type="scientific">Sharpea porci</name>
    <dbReference type="NCBI Taxonomy" id="2652286"/>
    <lineage>
        <taxon>Bacteria</taxon>
        <taxon>Bacillati</taxon>
        <taxon>Bacillota</taxon>
        <taxon>Erysipelotrichia</taxon>
        <taxon>Erysipelotrichales</taxon>
        <taxon>Coprobacillaceae</taxon>
        <taxon>Sharpea</taxon>
    </lineage>
</organism>
<keyword evidence="2" id="KW-0238">DNA-binding</keyword>
<dbReference type="SUPFAM" id="SSF46689">
    <property type="entry name" value="Homeodomain-like"/>
    <property type="match status" value="2"/>
</dbReference>
<sequence length="301" mass="35309">MAITLSTENIDDNGKELLHYGTKEFPIAFFDDDLTKVKVPWHWHEEFEICILLEGKVDFRVANQSMKLKAQEGYFINSGILHSEKLLSPSGHQHCLIFSPTLISPAHDLIWQTYIEPLFNNPQIPFIHLQPSVPWQKDILDIVKKAWEIGAYDQKDFPYHVRESLSKIFVEFVNHRDMLDHAYHYTIKNYQDELRVKTTLRFIETHYTEKITIAHIAKSADISISTCLRLYKSILHTTPIHYLIQYRLQKSLELLKGTKMSISEIAYACGFNDPSYYNKWFKKEYGITPSTYILNLHQNNE</sequence>
<evidence type="ECO:0000313" key="5">
    <source>
        <dbReference type="EMBL" id="MST89563.1"/>
    </source>
</evidence>
<dbReference type="GO" id="GO:0043565">
    <property type="term" value="F:sequence-specific DNA binding"/>
    <property type="evidence" value="ECO:0007669"/>
    <property type="project" value="InterPro"/>
</dbReference>
<evidence type="ECO:0000256" key="1">
    <source>
        <dbReference type="ARBA" id="ARBA00023015"/>
    </source>
</evidence>
<dbReference type="RefSeq" id="WP_326803624.1">
    <property type="nucleotide sequence ID" value="NZ_VUNM01000019.1"/>
</dbReference>
<dbReference type="PANTHER" id="PTHR43280">
    <property type="entry name" value="ARAC-FAMILY TRANSCRIPTIONAL REGULATOR"/>
    <property type="match status" value="1"/>
</dbReference>
<dbReference type="SUPFAM" id="SSF51182">
    <property type="entry name" value="RmlC-like cupins"/>
    <property type="match status" value="1"/>
</dbReference>
<feature type="domain" description="HTH araC/xylS-type" evidence="4">
    <location>
        <begin position="197"/>
        <end position="295"/>
    </location>
</feature>
<dbReference type="InterPro" id="IPR018060">
    <property type="entry name" value="HTH_AraC"/>
</dbReference>
<dbReference type="InterPro" id="IPR020449">
    <property type="entry name" value="Tscrpt_reg_AraC-type_HTH"/>
</dbReference>
<dbReference type="PROSITE" id="PS01124">
    <property type="entry name" value="HTH_ARAC_FAMILY_2"/>
    <property type="match status" value="1"/>
</dbReference>
<keyword evidence="3" id="KW-0804">Transcription</keyword>
<dbReference type="InterPro" id="IPR014710">
    <property type="entry name" value="RmlC-like_jellyroll"/>
</dbReference>
<dbReference type="Gene3D" id="2.60.120.10">
    <property type="entry name" value="Jelly Rolls"/>
    <property type="match status" value="1"/>
</dbReference>